<evidence type="ECO:0000256" key="1">
    <source>
        <dbReference type="SAM" id="SignalP"/>
    </source>
</evidence>
<dbReference type="AlphaFoldDB" id="A0A2S9I9Z7"/>
<dbReference type="PANTHER" id="PTHR35037:SF2">
    <property type="match status" value="1"/>
</dbReference>
<dbReference type="PRINTS" id="PR01484">
    <property type="entry name" value="PRTACTNFAMLY"/>
</dbReference>
<dbReference type="SMART" id="SM00869">
    <property type="entry name" value="Autotransporter"/>
    <property type="match status" value="1"/>
</dbReference>
<comment type="caution">
    <text evidence="3">The sequence shown here is derived from an EMBL/GenBank/DDBJ whole genome shotgun (WGS) entry which is preliminary data.</text>
</comment>
<dbReference type="PANTHER" id="PTHR35037">
    <property type="entry name" value="C-TERMINAL REGION OF AIDA-LIKE PROTEIN"/>
    <property type="match status" value="1"/>
</dbReference>
<protein>
    <recommendedName>
        <fullName evidence="2">Autotransporter domain-containing protein</fullName>
    </recommendedName>
</protein>
<dbReference type="NCBIfam" id="TIGR01414">
    <property type="entry name" value="autotrans_barl"/>
    <property type="match status" value="1"/>
</dbReference>
<organism evidence="3 4">
    <name type="scientific">Pantoea coffeiphila</name>
    <dbReference type="NCBI Taxonomy" id="1465635"/>
    <lineage>
        <taxon>Bacteria</taxon>
        <taxon>Pseudomonadati</taxon>
        <taxon>Pseudomonadota</taxon>
        <taxon>Gammaproteobacteria</taxon>
        <taxon>Enterobacterales</taxon>
        <taxon>Erwiniaceae</taxon>
        <taxon>Pantoea</taxon>
    </lineage>
</organism>
<gene>
    <name evidence="3" type="ORF">CQW29_15735</name>
</gene>
<evidence type="ECO:0000259" key="2">
    <source>
        <dbReference type="PROSITE" id="PS51208"/>
    </source>
</evidence>
<dbReference type="InterPro" id="IPR051551">
    <property type="entry name" value="Autotransporter_adhesion"/>
</dbReference>
<keyword evidence="4" id="KW-1185">Reference proteome</keyword>
<proteinExistence type="predicted"/>
<name>A0A2S9I9Z7_9GAMM</name>
<feature type="signal peptide" evidence="1">
    <location>
        <begin position="1"/>
        <end position="25"/>
    </location>
</feature>
<dbReference type="InterPro" id="IPR005546">
    <property type="entry name" value="Autotransporte_beta"/>
</dbReference>
<dbReference type="SUPFAM" id="SSF103515">
    <property type="entry name" value="Autotransporter"/>
    <property type="match status" value="1"/>
</dbReference>
<evidence type="ECO:0000313" key="4">
    <source>
        <dbReference type="Proteomes" id="UP000239181"/>
    </source>
</evidence>
<accession>A0A2S9I9Z7</accession>
<dbReference type="EMBL" id="PDET01000010">
    <property type="protein sequence ID" value="PRD14616.1"/>
    <property type="molecule type" value="Genomic_DNA"/>
</dbReference>
<dbReference type="InterPro" id="IPR036709">
    <property type="entry name" value="Autotransporte_beta_dom_sf"/>
</dbReference>
<dbReference type="RefSeq" id="WP_105593680.1">
    <property type="nucleotide sequence ID" value="NZ_PDET01000010.1"/>
</dbReference>
<dbReference type="Gene3D" id="2.40.128.130">
    <property type="entry name" value="Autotransporter beta-domain"/>
    <property type="match status" value="1"/>
</dbReference>
<feature type="chain" id="PRO_5015724218" description="Autotransporter domain-containing protein" evidence="1">
    <location>
        <begin position="26"/>
        <end position="1064"/>
    </location>
</feature>
<dbReference type="Proteomes" id="UP000239181">
    <property type="component" value="Unassembled WGS sequence"/>
</dbReference>
<dbReference type="InterPro" id="IPR003991">
    <property type="entry name" value="Pertactin_virulence_factor"/>
</dbReference>
<dbReference type="OrthoDB" id="6056869at2"/>
<feature type="domain" description="Autotransporter" evidence="2">
    <location>
        <begin position="798"/>
        <end position="1064"/>
    </location>
</feature>
<reference evidence="3 4" key="1">
    <citation type="submission" date="2017-10" db="EMBL/GenBank/DDBJ databases">
        <title>Draft genome of two endophytic bacteria isolated from 'guarana' Paullinia cupana (Mart.) Ducke.</title>
        <authorList>
            <person name="Siqueira K.A."/>
            <person name="Liotti R.G."/>
            <person name="Mendes T.A."/>
            <person name="Soares M.A."/>
        </authorList>
    </citation>
    <scope>NUCLEOTIDE SEQUENCE [LARGE SCALE GENOMIC DNA]</scope>
    <source>
        <strain evidence="3 4">342</strain>
    </source>
</reference>
<dbReference type="Pfam" id="PF03797">
    <property type="entry name" value="Autotransporter"/>
    <property type="match status" value="1"/>
</dbReference>
<keyword evidence="1" id="KW-0732">Signal</keyword>
<evidence type="ECO:0000313" key="3">
    <source>
        <dbReference type="EMBL" id="PRD14616.1"/>
    </source>
</evidence>
<sequence length="1064" mass="112577">MKKNSFKLSVLAASVIVSLSTPAFSATTSSSIAVKDKAALSHNAEGHYTGGGAVFIGGSDLPIINNTLTGSEWVAINTDTQGFNALVNSSGYKAYLNATVPSLPGDANYIIFEDYQRAVHGERLANATTAKGYSVPVGMVDGLKMGTANNRYQKTQTVTLYQRDASGAIQYQKKSDGTFILDTAGNKIPLTVSKAIVLDQNSDVYIAPVERSGGVFGLQNAAIYSQVKSLNQSVAAVSVEGDLQDNTTHDRARDVLIIKNTTIDNTLNTDSVAVNPSGNVSGEEHVYTQRPSATGLSINSSSVNYGVDSKGNHIAASQTLTHQVAKTPNVILDNAQITAKNIAAVREDDNYDGSHKNNGNYSRDADSKSTAVAISGSGLFVSVANNSTLTAGVNNAGSALNLSGHANRVDVNHSTLNGNVNLTHDGYIPTINVTVVRDTKTGDYVASGASITNPQVMDREHNGTTLNLTNNTVLNGDITARGTTGYVVQLTDVTDANAPVILGQGAIDASLSATSIYNNAVSSVSNTLLANASNAWTPVNVSLNHSTLNGKVGGITNVSRPDGSLVSSWNPDINVKNGAVWNAAATADGGLAISDVHDMNLSASSLNLINLADDTPTLGDRGRYEDLGAARVVVHGNLNQDKDSAGHYQASVITVGKAVAEPLLNLGGDYTYGSVQVKGTAKGEYHLEIANSGVEPYVKDGYVADRDRVNGVNPHSFVNYLDKGSDAHFTGRTELGVYQYDVQDILNDKVHDERNVYFKNNGHLSNSAATALSMAAAQVNVASMESDALSLHMNASRHARDDGGVWISYFGGKNHNTTSAGAGYKLDTNGVMLGVDNLFDAKNGGSWLAGLAFSSARSDLNVMNSSGDLDSYGAQFYLSRRFENGIFVDTSAQYNHFSNSGDARTLDGQRSRSDFSTNGYGLGMKLGYTWEDSGYFAEPYVKATGRAIDGAHYTMNNGMVVNGDDFKSVVGEIGADVGYTFDLNQGYIKPYLHLAALNEFADSNEMKLNNVIMNNSIDGAAFQIGGGAEVQLMKNVGGYASFNYTTGDNLERPWQANVGVNYSW</sequence>
<dbReference type="GO" id="GO:0019867">
    <property type="term" value="C:outer membrane"/>
    <property type="evidence" value="ECO:0007669"/>
    <property type="project" value="InterPro"/>
</dbReference>
<dbReference type="InterPro" id="IPR006315">
    <property type="entry name" value="OM_autotransptr_brl_dom"/>
</dbReference>
<dbReference type="PROSITE" id="PS51208">
    <property type="entry name" value="AUTOTRANSPORTER"/>
    <property type="match status" value="1"/>
</dbReference>